<evidence type="ECO:0000313" key="2">
    <source>
        <dbReference type="EMBL" id="AIE87842.1"/>
    </source>
</evidence>
<organism evidence="2 3">
    <name type="scientific">Fimbriimonas ginsengisoli Gsoil 348</name>
    <dbReference type="NCBI Taxonomy" id="661478"/>
    <lineage>
        <taxon>Bacteria</taxon>
        <taxon>Bacillati</taxon>
        <taxon>Armatimonadota</taxon>
        <taxon>Fimbriimonadia</taxon>
        <taxon>Fimbriimonadales</taxon>
        <taxon>Fimbriimonadaceae</taxon>
        <taxon>Fimbriimonas</taxon>
    </lineage>
</organism>
<dbReference type="AlphaFoldDB" id="A0A068NWU2"/>
<protein>
    <submittedName>
        <fullName evidence="2">Uncharacterized protein</fullName>
    </submittedName>
</protein>
<accession>A0A068NWU2</accession>
<keyword evidence="1" id="KW-1133">Transmembrane helix</keyword>
<reference evidence="2 3" key="1">
    <citation type="journal article" date="2014" name="PLoS ONE">
        <title>The first complete genome sequence of the class fimbriimonadia in the phylum armatimonadetes.</title>
        <authorList>
            <person name="Hu Z.Y."/>
            <person name="Wang Y.Z."/>
            <person name="Im W.T."/>
            <person name="Wang S.Y."/>
            <person name="Zhao G.P."/>
            <person name="Zheng H.J."/>
            <person name="Quan Z.X."/>
        </authorList>
    </citation>
    <scope>NUCLEOTIDE SEQUENCE [LARGE SCALE GENOMIC DNA]</scope>
    <source>
        <strain evidence="2">Gsoil 348</strain>
    </source>
</reference>
<dbReference type="RefSeq" id="WP_025228280.1">
    <property type="nucleotide sequence ID" value="NZ_CP007139.1"/>
</dbReference>
<evidence type="ECO:0000313" key="3">
    <source>
        <dbReference type="Proteomes" id="UP000027982"/>
    </source>
</evidence>
<feature type="transmembrane region" description="Helical" evidence="1">
    <location>
        <begin position="15"/>
        <end position="33"/>
    </location>
</feature>
<dbReference type="HOGENOM" id="CLU_1508465_0_0_0"/>
<proteinExistence type="predicted"/>
<evidence type="ECO:0000256" key="1">
    <source>
        <dbReference type="SAM" id="Phobius"/>
    </source>
</evidence>
<name>A0A068NWU2_FIMGI</name>
<keyword evidence="1" id="KW-0472">Membrane</keyword>
<dbReference type="KEGG" id="fgi:OP10G_4474"/>
<dbReference type="EMBL" id="CP007139">
    <property type="protein sequence ID" value="AIE87842.1"/>
    <property type="molecule type" value="Genomic_DNA"/>
</dbReference>
<sequence>MIPSQTPEAEARRRTLIVVAVVLVAIPVVLVGVRELVPIIRGLLIPGSLRPVMVSSAMPAAPDPTVTTEVWRVGTDLEIQVKVDNATSTTLENVEIDKVDFEGLVPSGVPKKIGTLKPHSSTKVTFVIHKPFAGKSEGFTSIGVKHEEKSAYGGSTSAQSSGSILPIHEAAKPGLKRV</sequence>
<keyword evidence="3" id="KW-1185">Reference proteome</keyword>
<gene>
    <name evidence="2" type="ORF">OP10G_4474</name>
</gene>
<keyword evidence="1" id="KW-0812">Transmembrane</keyword>
<dbReference type="Proteomes" id="UP000027982">
    <property type="component" value="Chromosome"/>
</dbReference>